<reference evidence="7" key="1">
    <citation type="journal article" date="2019" name="Int. J. Syst. Evol. Microbiol.">
        <title>The Global Catalogue of Microorganisms (GCM) 10K type strain sequencing project: providing services to taxonomists for standard genome sequencing and annotation.</title>
        <authorList>
            <consortium name="The Broad Institute Genomics Platform"/>
            <consortium name="The Broad Institute Genome Sequencing Center for Infectious Disease"/>
            <person name="Wu L."/>
            <person name="Ma J."/>
        </authorList>
    </citation>
    <scope>NUCLEOTIDE SEQUENCE [LARGE SCALE GENOMIC DNA]</scope>
    <source>
        <strain evidence="7">CGMCC 1.19062</strain>
    </source>
</reference>
<proteinExistence type="predicted"/>
<evidence type="ECO:0000256" key="4">
    <source>
        <dbReference type="PROSITE-ProRule" id="PRU01091"/>
    </source>
</evidence>
<evidence type="ECO:0000313" key="7">
    <source>
        <dbReference type="Proteomes" id="UP001597295"/>
    </source>
</evidence>
<dbReference type="Pfam" id="PF00486">
    <property type="entry name" value="Trans_reg_C"/>
    <property type="match status" value="1"/>
</dbReference>
<keyword evidence="7" id="KW-1185">Reference proteome</keyword>
<gene>
    <name evidence="6" type="ORF">ACFSM5_20995</name>
</gene>
<dbReference type="InterPro" id="IPR016032">
    <property type="entry name" value="Sig_transdc_resp-reg_C-effctor"/>
</dbReference>
<dbReference type="CDD" id="cd00383">
    <property type="entry name" value="trans_reg_C"/>
    <property type="match status" value="1"/>
</dbReference>
<keyword evidence="3 4" id="KW-0238">DNA-binding</keyword>
<dbReference type="PROSITE" id="PS51755">
    <property type="entry name" value="OMPR_PHOB"/>
    <property type="match status" value="1"/>
</dbReference>
<accession>A0ABW5DW77</accession>
<name>A0ABW5DW77_9PROT</name>
<dbReference type="SMART" id="SM00862">
    <property type="entry name" value="Trans_reg_C"/>
    <property type="match status" value="1"/>
</dbReference>
<protein>
    <submittedName>
        <fullName evidence="6">Response regulator transcription factor</fullName>
    </submittedName>
</protein>
<dbReference type="InterPro" id="IPR011006">
    <property type="entry name" value="CheY-like_superfamily"/>
</dbReference>
<dbReference type="InterPro" id="IPR036388">
    <property type="entry name" value="WH-like_DNA-bd_sf"/>
</dbReference>
<dbReference type="Proteomes" id="UP001597295">
    <property type="component" value="Unassembled WGS sequence"/>
</dbReference>
<evidence type="ECO:0000256" key="1">
    <source>
        <dbReference type="ARBA" id="ARBA00022553"/>
    </source>
</evidence>
<organism evidence="6 7">
    <name type="scientific">Lacibacterium aquatile</name>
    <dbReference type="NCBI Taxonomy" id="1168082"/>
    <lineage>
        <taxon>Bacteria</taxon>
        <taxon>Pseudomonadati</taxon>
        <taxon>Pseudomonadota</taxon>
        <taxon>Alphaproteobacteria</taxon>
        <taxon>Rhodospirillales</taxon>
        <taxon>Rhodospirillaceae</taxon>
    </lineage>
</organism>
<comment type="caution">
    <text evidence="6">The sequence shown here is derived from an EMBL/GenBank/DDBJ whole genome shotgun (WGS) entry which is preliminary data.</text>
</comment>
<evidence type="ECO:0000313" key="6">
    <source>
        <dbReference type="EMBL" id="MFD2265393.1"/>
    </source>
</evidence>
<evidence type="ECO:0000259" key="5">
    <source>
        <dbReference type="PROSITE" id="PS51755"/>
    </source>
</evidence>
<feature type="domain" description="OmpR/PhoB-type" evidence="5">
    <location>
        <begin position="93"/>
        <end position="192"/>
    </location>
</feature>
<evidence type="ECO:0000256" key="3">
    <source>
        <dbReference type="ARBA" id="ARBA00023125"/>
    </source>
</evidence>
<dbReference type="InterPro" id="IPR001867">
    <property type="entry name" value="OmpR/PhoB-type_DNA-bd"/>
</dbReference>
<dbReference type="SUPFAM" id="SSF46894">
    <property type="entry name" value="C-terminal effector domain of the bipartite response regulators"/>
    <property type="match status" value="1"/>
</dbReference>
<dbReference type="RefSeq" id="WP_379878684.1">
    <property type="nucleotide sequence ID" value="NZ_JBHUIP010000016.1"/>
</dbReference>
<sequence length="192" mass="20855">MARLALVEADLAIATVLADALRAAGHEVLHAPDERTDMLITSLSRAVTPDGPPTLLILSAGELCPPDAAAALEKPVRIPALLEAVQKLLAKAERLPRNLGIFQFAPALRVLSHPDGRSVRLTETETRLLDRLAAAGSEGLSRESLLTEVWGWRPDLETHTVETHLYRLRRKLKACDGEGLIDRSGPTVKLVF</sequence>
<dbReference type="PANTHER" id="PTHR48111:SF40">
    <property type="entry name" value="PHOSPHATE REGULON TRANSCRIPTIONAL REGULATORY PROTEIN PHOB"/>
    <property type="match status" value="1"/>
</dbReference>
<dbReference type="InterPro" id="IPR039420">
    <property type="entry name" value="WalR-like"/>
</dbReference>
<dbReference type="Gene3D" id="1.10.10.10">
    <property type="entry name" value="Winged helix-like DNA-binding domain superfamily/Winged helix DNA-binding domain"/>
    <property type="match status" value="1"/>
</dbReference>
<keyword evidence="2" id="KW-0902">Two-component regulatory system</keyword>
<dbReference type="SUPFAM" id="SSF52172">
    <property type="entry name" value="CheY-like"/>
    <property type="match status" value="1"/>
</dbReference>
<feature type="DNA-binding region" description="OmpR/PhoB-type" evidence="4">
    <location>
        <begin position="93"/>
        <end position="192"/>
    </location>
</feature>
<evidence type="ECO:0000256" key="2">
    <source>
        <dbReference type="ARBA" id="ARBA00023012"/>
    </source>
</evidence>
<dbReference type="PANTHER" id="PTHR48111">
    <property type="entry name" value="REGULATOR OF RPOS"/>
    <property type="match status" value="1"/>
</dbReference>
<dbReference type="EMBL" id="JBHUIP010000016">
    <property type="protein sequence ID" value="MFD2265393.1"/>
    <property type="molecule type" value="Genomic_DNA"/>
</dbReference>
<keyword evidence="1" id="KW-0597">Phosphoprotein</keyword>